<feature type="compositionally biased region" description="Low complexity" evidence="1">
    <location>
        <begin position="174"/>
        <end position="199"/>
    </location>
</feature>
<dbReference type="eggNOG" id="arCOG06489">
    <property type="taxonomic scope" value="Archaea"/>
</dbReference>
<reference evidence="3 4" key="1">
    <citation type="journal article" date="2007" name="Proc. Natl. Acad. Sci. U.S.A.">
        <title>Genomic and metabolic adaptations of Methanobrevibacter smithii to the human gut.</title>
        <authorList>
            <person name="Samuel B.S."/>
            <person name="Hansen E.E."/>
            <person name="Manchester J.K."/>
            <person name="Coutinho P.M."/>
            <person name="Henrissat B."/>
            <person name="Fulton R."/>
            <person name="Latreille P."/>
            <person name="Kim K."/>
            <person name="Wilson R.K."/>
            <person name="Gordon J.I."/>
        </authorList>
    </citation>
    <scope>NUCLEOTIDE SEQUENCE [LARGE SCALE GENOMIC DNA]</scope>
    <source>
        <strain evidence="4">ATCC 35061 / DSM 861 / OCM 144 / PS</strain>
    </source>
</reference>
<protein>
    <submittedName>
        <fullName evidence="3">Putative endoglucanase</fullName>
    </submittedName>
</protein>
<feature type="region of interest" description="Disordered" evidence="1">
    <location>
        <begin position="50"/>
        <end position="82"/>
    </location>
</feature>
<feature type="region of interest" description="Disordered" evidence="1">
    <location>
        <begin position="161"/>
        <end position="226"/>
    </location>
</feature>
<gene>
    <name evidence="3" type="ordered locus">Msm_1051</name>
</gene>
<feature type="compositionally biased region" description="Basic residues" evidence="1">
    <location>
        <begin position="63"/>
        <end position="78"/>
    </location>
</feature>
<feature type="transmembrane region" description="Helical" evidence="2">
    <location>
        <begin position="112"/>
        <end position="134"/>
    </location>
</feature>
<feature type="compositionally biased region" description="Gly residues" evidence="1">
    <location>
        <begin position="200"/>
        <end position="216"/>
    </location>
</feature>
<dbReference type="EnsemblBacteria" id="ABQ87256">
    <property type="protein sequence ID" value="ABQ87256"/>
    <property type="gene ID" value="Msm_1051"/>
</dbReference>
<dbReference type="KEGG" id="msi:Msm_1051"/>
<dbReference type="PATRIC" id="fig|420247.28.peg.1050"/>
<organism evidence="3 4">
    <name type="scientific">Methanobrevibacter smithii (strain ATCC 35061 / DSM 861 / OCM 144 / PS)</name>
    <dbReference type="NCBI Taxonomy" id="420247"/>
    <lineage>
        <taxon>Archaea</taxon>
        <taxon>Methanobacteriati</taxon>
        <taxon>Methanobacteriota</taxon>
        <taxon>Methanomada group</taxon>
        <taxon>Methanobacteria</taxon>
        <taxon>Methanobacteriales</taxon>
        <taxon>Methanobacteriaceae</taxon>
        <taxon>Methanobrevibacter</taxon>
    </lineage>
</organism>
<sequence>MVYMPNDKEKLLRVMRCLDADYAHGKISEEKYRYFRSKYEDKLNTLDARDATNRIRSMQGKPSGKRKTNPKPPKLNKKKKEEQDLVQKYIINPKKGDKDFNKEKKPPMDNGTFKLIAVLVLVIGFTAGIGYGVLTFDFGNISVTDAQAIVEDTAFPEVEEVKVNDTDNDSVQVGDTYTSDNSYDSGDSSSGQGSGSYDSGTGGEESGSGSSSGSGDSGTVEGTVTG</sequence>
<evidence type="ECO:0000313" key="4">
    <source>
        <dbReference type="Proteomes" id="UP000001992"/>
    </source>
</evidence>
<accession>A5UM28</accession>
<dbReference type="Proteomes" id="UP000001992">
    <property type="component" value="Chromosome"/>
</dbReference>
<evidence type="ECO:0000313" key="3">
    <source>
        <dbReference type="EMBL" id="ABQ87256.1"/>
    </source>
</evidence>
<evidence type="ECO:0000256" key="2">
    <source>
        <dbReference type="SAM" id="Phobius"/>
    </source>
</evidence>
<dbReference type="BioCyc" id="MSMI420247:GHWZ-1076-MONOMER"/>
<dbReference type="STRING" id="420247.Msm_1051"/>
<feature type="compositionally biased region" description="Low complexity" evidence="1">
    <location>
        <begin position="217"/>
        <end position="226"/>
    </location>
</feature>
<keyword evidence="2" id="KW-0812">Transmembrane</keyword>
<keyword evidence="4" id="KW-1185">Reference proteome</keyword>
<dbReference type="AlphaFoldDB" id="A5UM28"/>
<evidence type="ECO:0000256" key="1">
    <source>
        <dbReference type="SAM" id="MobiDB-lite"/>
    </source>
</evidence>
<dbReference type="EMBL" id="CP000678">
    <property type="protein sequence ID" value="ABQ87256.1"/>
    <property type="molecule type" value="Genomic_DNA"/>
</dbReference>
<proteinExistence type="predicted"/>
<keyword evidence="2" id="KW-0472">Membrane</keyword>
<name>A5UM28_METS3</name>
<dbReference type="HOGENOM" id="CLU_1237939_0_0_2"/>
<keyword evidence="2" id="KW-1133">Transmembrane helix</keyword>